<gene>
    <name evidence="1" type="ORF">PEPS_29630</name>
</gene>
<proteinExistence type="predicted"/>
<evidence type="ECO:0000313" key="2">
    <source>
        <dbReference type="Proteomes" id="UP001354989"/>
    </source>
</evidence>
<evidence type="ECO:0008006" key="3">
    <source>
        <dbReference type="Google" id="ProtNLM"/>
    </source>
</evidence>
<dbReference type="EMBL" id="AP025293">
    <property type="protein sequence ID" value="BDD00683.1"/>
    <property type="molecule type" value="Genomic_DNA"/>
</dbReference>
<keyword evidence="1" id="KW-0614">Plasmid</keyword>
<geneLocation type="plasmid" evidence="1 2">
    <name>pPP1</name>
</geneLocation>
<name>A0ABN6LBU0_9BACT</name>
<organism evidence="1 2">
    <name type="scientific">Persicobacter psychrovividus</name>
    <dbReference type="NCBI Taxonomy" id="387638"/>
    <lineage>
        <taxon>Bacteria</taxon>
        <taxon>Pseudomonadati</taxon>
        <taxon>Bacteroidota</taxon>
        <taxon>Cytophagia</taxon>
        <taxon>Cytophagales</taxon>
        <taxon>Persicobacteraceae</taxon>
        <taxon>Persicobacter</taxon>
    </lineage>
</organism>
<sequence>MLWVLLLPKNKPMNTQFYIKTPVHHTTKESGQYKQYVADQWRKFADVRFVVTSTDSLAIIFTDHRLYRLVGTSTLANGMLVLEMKFEGVLGKK</sequence>
<dbReference type="Proteomes" id="UP001354989">
    <property type="component" value="Plasmid pPP1"/>
</dbReference>
<evidence type="ECO:0000313" key="1">
    <source>
        <dbReference type="EMBL" id="BDD00683.1"/>
    </source>
</evidence>
<reference evidence="1 2" key="1">
    <citation type="submission" date="2021-12" db="EMBL/GenBank/DDBJ databases">
        <title>Genome sequencing of bacteria with rrn-lacking chromosome and rrn-plasmid.</title>
        <authorList>
            <person name="Anda M."/>
            <person name="Iwasaki W."/>
        </authorList>
    </citation>
    <scope>NUCLEOTIDE SEQUENCE [LARGE SCALE GENOMIC DNA]</scope>
    <source>
        <strain evidence="1 2">NBRC 101262</strain>
        <plasmid evidence="1 2">pPP1</plasmid>
    </source>
</reference>
<accession>A0ABN6LBU0</accession>
<keyword evidence="2" id="KW-1185">Reference proteome</keyword>
<protein>
    <recommendedName>
        <fullName evidence="3">Phage protein</fullName>
    </recommendedName>
</protein>